<proteinExistence type="predicted"/>
<feature type="domain" description="RING-type" evidence="5">
    <location>
        <begin position="164"/>
        <end position="205"/>
    </location>
</feature>
<dbReference type="InterPro" id="IPR001841">
    <property type="entry name" value="Znf_RING"/>
</dbReference>
<dbReference type="InterPro" id="IPR013083">
    <property type="entry name" value="Znf_RING/FYVE/PHD"/>
</dbReference>
<dbReference type="Proteomes" id="UP001558713">
    <property type="component" value="Unassembled WGS sequence"/>
</dbReference>
<dbReference type="Gene3D" id="3.30.40.10">
    <property type="entry name" value="Zinc/RING finger domain, C3HC4 (zinc finger)"/>
    <property type="match status" value="1"/>
</dbReference>
<keyword evidence="3" id="KW-0862">Zinc</keyword>
<dbReference type="PROSITE" id="PS50089">
    <property type="entry name" value="ZF_RING_2"/>
    <property type="match status" value="1"/>
</dbReference>
<protein>
    <submittedName>
        <fullName evidence="6">E3 ubiquitin-protein ligase RDUF2</fullName>
    </submittedName>
</protein>
<dbReference type="InterPro" id="IPR051834">
    <property type="entry name" value="RING_finger_E3_ligase"/>
</dbReference>
<gene>
    <name evidence="6" type="ORF">V5N11_014036</name>
</gene>
<dbReference type="SMART" id="SM00184">
    <property type="entry name" value="RING"/>
    <property type="match status" value="1"/>
</dbReference>
<keyword evidence="7" id="KW-1185">Reference proteome</keyword>
<evidence type="ECO:0000313" key="7">
    <source>
        <dbReference type="Proteomes" id="UP001558713"/>
    </source>
</evidence>
<dbReference type="PANTHER" id="PTHR45931">
    <property type="entry name" value="SI:CH211-59O9.10"/>
    <property type="match status" value="1"/>
</dbReference>
<dbReference type="InterPro" id="IPR011016">
    <property type="entry name" value="Znf_RING-CH"/>
</dbReference>
<evidence type="ECO:0000256" key="3">
    <source>
        <dbReference type="ARBA" id="ARBA00022833"/>
    </source>
</evidence>
<keyword evidence="2 4" id="KW-0863">Zinc-finger</keyword>
<sequence length="213" mass="24102">MIAILDHEIVSNPQPEDVGTITVTATVEGYDPTFTAKTFLEEFIEVESRSKENLNDFLMESGINDDDTADGIIELMTYISEVTSSASTDYFPGCALKVGLFLVYGDHQIEEAVQVSLDDHQIEEAVQASFQESYIIRFRPASMFVVEDLPREIYDKPSDTDENCTICLDEFDNGERVVTLPCDHYFHDECAVTWLETSHLCPLCRFELPCEDQ</sequence>
<dbReference type="SUPFAM" id="SSF57850">
    <property type="entry name" value="RING/U-box"/>
    <property type="match status" value="1"/>
</dbReference>
<keyword evidence="1" id="KW-0479">Metal-binding</keyword>
<evidence type="ECO:0000256" key="2">
    <source>
        <dbReference type="ARBA" id="ARBA00022771"/>
    </source>
</evidence>
<dbReference type="EMBL" id="JBANAX010000465">
    <property type="protein sequence ID" value="KAL1207871.1"/>
    <property type="molecule type" value="Genomic_DNA"/>
</dbReference>
<dbReference type="SMART" id="SM00744">
    <property type="entry name" value="RINGv"/>
    <property type="match status" value="1"/>
</dbReference>
<evidence type="ECO:0000256" key="1">
    <source>
        <dbReference type="ARBA" id="ARBA00022723"/>
    </source>
</evidence>
<accession>A0ABD1B9W2</accession>
<organism evidence="6 7">
    <name type="scientific">Cardamine amara subsp. amara</name>
    <dbReference type="NCBI Taxonomy" id="228776"/>
    <lineage>
        <taxon>Eukaryota</taxon>
        <taxon>Viridiplantae</taxon>
        <taxon>Streptophyta</taxon>
        <taxon>Embryophyta</taxon>
        <taxon>Tracheophyta</taxon>
        <taxon>Spermatophyta</taxon>
        <taxon>Magnoliopsida</taxon>
        <taxon>eudicotyledons</taxon>
        <taxon>Gunneridae</taxon>
        <taxon>Pentapetalae</taxon>
        <taxon>rosids</taxon>
        <taxon>malvids</taxon>
        <taxon>Brassicales</taxon>
        <taxon>Brassicaceae</taxon>
        <taxon>Cardamineae</taxon>
        <taxon>Cardamine</taxon>
    </lineage>
</organism>
<dbReference type="Pfam" id="PF13639">
    <property type="entry name" value="zf-RING_2"/>
    <property type="match status" value="1"/>
</dbReference>
<evidence type="ECO:0000259" key="5">
    <source>
        <dbReference type="PROSITE" id="PS50089"/>
    </source>
</evidence>
<dbReference type="CDD" id="cd16454">
    <property type="entry name" value="RING-H2_PA-TM-RING"/>
    <property type="match status" value="1"/>
</dbReference>
<evidence type="ECO:0000313" key="6">
    <source>
        <dbReference type="EMBL" id="KAL1207871.1"/>
    </source>
</evidence>
<dbReference type="GO" id="GO:0008270">
    <property type="term" value="F:zinc ion binding"/>
    <property type="evidence" value="ECO:0007669"/>
    <property type="project" value="UniProtKB-KW"/>
</dbReference>
<reference evidence="6 7" key="1">
    <citation type="submission" date="2024-04" db="EMBL/GenBank/DDBJ databases">
        <title>Genome assembly C_amara_ONT_v2.</title>
        <authorList>
            <person name="Yant L."/>
            <person name="Moore C."/>
            <person name="Slenker M."/>
        </authorList>
    </citation>
    <scope>NUCLEOTIDE SEQUENCE [LARGE SCALE GENOMIC DNA]</scope>
    <source>
        <tissue evidence="6">Leaf</tissue>
    </source>
</reference>
<evidence type="ECO:0000256" key="4">
    <source>
        <dbReference type="PROSITE-ProRule" id="PRU00175"/>
    </source>
</evidence>
<dbReference type="AlphaFoldDB" id="A0ABD1B9W2"/>
<dbReference type="PANTHER" id="PTHR45931:SF13">
    <property type="entry name" value="GENOME ASSEMBLY, CHROMOSOME: A05"/>
    <property type="match status" value="1"/>
</dbReference>
<comment type="caution">
    <text evidence="6">The sequence shown here is derived from an EMBL/GenBank/DDBJ whole genome shotgun (WGS) entry which is preliminary data.</text>
</comment>
<name>A0ABD1B9W2_CARAN</name>